<dbReference type="AlphaFoldDB" id="A0A318U6L6"/>
<feature type="signal peptide" evidence="1">
    <location>
        <begin position="1"/>
        <end position="26"/>
    </location>
</feature>
<feature type="domain" description="SLH" evidence="2">
    <location>
        <begin position="147"/>
        <end position="213"/>
    </location>
</feature>
<keyword evidence="1" id="KW-0732">Signal</keyword>
<dbReference type="PANTHER" id="PTHR43308:SF5">
    <property type="entry name" value="S-LAYER PROTEIN _ PEPTIDOGLYCAN ENDO-BETA-N-ACETYLGLUCOSAMINIDASE"/>
    <property type="match status" value="1"/>
</dbReference>
<keyword evidence="4" id="KW-1185">Reference proteome</keyword>
<comment type="caution">
    <text evidence="3">The sequence shown here is derived from an EMBL/GenBank/DDBJ whole genome shotgun (WGS) entry which is preliminary data.</text>
</comment>
<dbReference type="Pfam" id="PF00395">
    <property type="entry name" value="SLH"/>
    <property type="match status" value="2"/>
</dbReference>
<evidence type="ECO:0000313" key="3">
    <source>
        <dbReference type="EMBL" id="PYF07589.1"/>
    </source>
</evidence>
<feature type="chain" id="PRO_5016440331" evidence="1">
    <location>
        <begin position="27"/>
        <end position="633"/>
    </location>
</feature>
<dbReference type="InterPro" id="IPR001119">
    <property type="entry name" value="SLH_dom"/>
</dbReference>
<dbReference type="PROSITE" id="PS51272">
    <property type="entry name" value="SLH"/>
    <property type="match status" value="3"/>
</dbReference>
<dbReference type="InterPro" id="IPR002901">
    <property type="entry name" value="MGlyc_endo_b_GlcNAc-like_dom"/>
</dbReference>
<dbReference type="Pfam" id="PF01832">
    <property type="entry name" value="Glucosaminidase"/>
    <property type="match status" value="1"/>
</dbReference>
<evidence type="ECO:0000256" key="1">
    <source>
        <dbReference type="SAM" id="SignalP"/>
    </source>
</evidence>
<dbReference type="Gene3D" id="1.10.530.10">
    <property type="match status" value="1"/>
</dbReference>
<dbReference type="Proteomes" id="UP000247416">
    <property type="component" value="Unassembled WGS sequence"/>
</dbReference>
<name>A0A318U6L6_9BACL</name>
<organism evidence="3 4">
    <name type="scientific">Ureibacillus chungkukjangi</name>
    <dbReference type="NCBI Taxonomy" id="1202712"/>
    <lineage>
        <taxon>Bacteria</taxon>
        <taxon>Bacillati</taxon>
        <taxon>Bacillota</taxon>
        <taxon>Bacilli</taxon>
        <taxon>Bacillales</taxon>
        <taxon>Caryophanaceae</taxon>
        <taxon>Ureibacillus</taxon>
    </lineage>
</organism>
<dbReference type="GO" id="GO:0004040">
    <property type="term" value="F:amidase activity"/>
    <property type="evidence" value="ECO:0007669"/>
    <property type="project" value="InterPro"/>
</dbReference>
<evidence type="ECO:0000259" key="2">
    <source>
        <dbReference type="PROSITE" id="PS51272"/>
    </source>
</evidence>
<gene>
    <name evidence="3" type="ORF">BJ095_10497</name>
</gene>
<proteinExistence type="predicted"/>
<feature type="domain" description="SLH" evidence="2">
    <location>
        <begin position="82"/>
        <end position="145"/>
    </location>
</feature>
<dbReference type="PANTHER" id="PTHR43308">
    <property type="entry name" value="OUTER MEMBRANE PROTEIN ALPHA-RELATED"/>
    <property type="match status" value="1"/>
</dbReference>
<feature type="domain" description="SLH" evidence="2">
    <location>
        <begin position="23"/>
        <end position="81"/>
    </location>
</feature>
<sequence length="633" mass="70011">MKKITLFLLTFAVIISVLSTTNKASAATDDVSGNYHEVGLRYLIEKGAYTPDANGKYNPNNTITRGQFASFLSKVLNLPAENKKTFSDVSSNNKYYQDIRNAADAGIISGYEDGTFKPNANISRQHMALMLKNALTYMKKGTSTNFTLNFVDTNQILEPYRPAVALGVELGMIHGAEVGNVKYFYPNQNTPVSQASRFILRLMQVAGDSAAIHAGPFKLKEISGGKLVDSGKTSFDFNNVLNAKTKDTQVIVQGEQDKIIYMHPGTGYAVSDVYTTFYSQTVQDSIGTAANTEMQYLTADGKTVKVDLAGQVGSANKYHVTLIPFSLSKGRSYYMNNNGEITHYLVNKNGTATANYFYGKAPVEMKTGVKYYSWNGINFSGGGSSFTYYNYYQFLPTHSKTQYTAEELDKYIDYVLSSRTNGSKSKLKNLGPVLKKIEAEYNVNALMILSLAMHESAYGLSDHAQNLNNLFGLYVYDSGSLDKNFTSIDANIKELLNAFWLKNYVPANASYAHGSVFGTKRIGFNVKYASDPYWGAKAAGHYYRADKYLGFKDANNAYKVGITNTGGLNVRVAPSNLNTDKIYTYTRTLMPVIITDTVNQNEALPWYKVVPDSLTVKTGYIRSDLINVLNTTE</sequence>
<evidence type="ECO:0000313" key="4">
    <source>
        <dbReference type="Proteomes" id="UP000247416"/>
    </source>
</evidence>
<dbReference type="OrthoDB" id="9816557at2"/>
<reference evidence="3 4" key="1">
    <citation type="submission" date="2018-06" db="EMBL/GenBank/DDBJ databases">
        <title>Genomic Encyclopedia of Archaeal and Bacterial Type Strains, Phase II (KMG-II): from individual species to whole genera.</title>
        <authorList>
            <person name="Goeker M."/>
        </authorList>
    </citation>
    <scope>NUCLEOTIDE SEQUENCE [LARGE SCALE GENOMIC DNA]</scope>
    <source>
        <strain evidence="3 4">KACC 16626</strain>
    </source>
</reference>
<dbReference type="InterPro" id="IPR051465">
    <property type="entry name" value="Cell_Envelope_Struct_Comp"/>
</dbReference>
<dbReference type="RefSeq" id="WP_107932590.1">
    <property type="nucleotide sequence ID" value="NZ_PYWJ01000003.1"/>
</dbReference>
<protein>
    <submittedName>
        <fullName evidence="3">S-layer family protein</fullName>
    </submittedName>
</protein>
<accession>A0A318U6L6</accession>
<dbReference type="EMBL" id="QJTJ01000004">
    <property type="protein sequence ID" value="PYF07589.1"/>
    <property type="molecule type" value="Genomic_DNA"/>
</dbReference>